<dbReference type="InterPro" id="IPR011527">
    <property type="entry name" value="ABC1_TM_dom"/>
</dbReference>
<keyword evidence="5" id="KW-0547">Nucleotide-binding</keyword>
<keyword evidence="8 9" id="KW-0472">Membrane</keyword>
<feature type="domain" description="ABC transporter" evidence="10">
    <location>
        <begin position="315"/>
        <end position="549"/>
    </location>
</feature>
<evidence type="ECO:0000256" key="1">
    <source>
        <dbReference type="ARBA" id="ARBA00004651"/>
    </source>
</evidence>
<dbReference type="Pfam" id="PF00664">
    <property type="entry name" value="ABC_membrane"/>
    <property type="match status" value="1"/>
</dbReference>
<accession>A0A0F9QCY3</accession>
<dbReference type="InterPro" id="IPR039421">
    <property type="entry name" value="Type_1_exporter"/>
</dbReference>
<dbReference type="GO" id="GO:0005524">
    <property type="term" value="F:ATP binding"/>
    <property type="evidence" value="ECO:0007669"/>
    <property type="project" value="UniProtKB-KW"/>
</dbReference>
<dbReference type="FunFam" id="3.40.50.300:FF:000221">
    <property type="entry name" value="Multidrug ABC transporter ATP-binding protein"/>
    <property type="match status" value="1"/>
</dbReference>
<dbReference type="InterPro" id="IPR003593">
    <property type="entry name" value="AAA+_ATPase"/>
</dbReference>
<keyword evidence="4 9" id="KW-0812">Transmembrane</keyword>
<dbReference type="Gene3D" id="3.40.50.300">
    <property type="entry name" value="P-loop containing nucleotide triphosphate hydrolases"/>
    <property type="match status" value="1"/>
</dbReference>
<evidence type="ECO:0000256" key="7">
    <source>
        <dbReference type="ARBA" id="ARBA00022989"/>
    </source>
</evidence>
<organism evidence="12">
    <name type="scientific">marine sediment metagenome</name>
    <dbReference type="NCBI Taxonomy" id="412755"/>
    <lineage>
        <taxon>unclassified sequences</taxon>
        <taxon>metagenomes</taxon>
        <taxon>ecological metagenomes</taxon>
    </lineage>
</organism>
<evidence type="ECO:0000256" key="9">
    <source>
        <dbReference type="SAM" id="Phobius"/>
    </source>
</evidence>
<feature type="transmembrane region" description="Helical" evidence="9">
    <location>
        <begin position="31"/>
        <end position="49"/>
    </location>
</feature>
<dbReference type="GO" id="GO:0016887">
    <property type="term" value="F:ATP hydrolysis activity"/>
    <property type="evidence" value="ECO:0007669"/>
    <property type="project" value="InterPro"/>
</dbReference>
<proteinExistence type="predicted"/>
<keyword evidence="2" id="KW-0813">Transport</keyword>
<keyword evidence="3" id="KW-1003">Cell membrane</keyword>
<comment type="subcellular location">
    <subcellularLocation>
        <location evidence="1">Cell membrane</location>
        <topology evidence="1">Multi-pass membrane protein</topology>
    </subcellularLocation>
</comment>
<dbReference type="PANTHER" id="PTHR43394:SF1">
    <property type="entry name" value="ATP-BINDING CASSETTE SUB-FAMILY B MEMBER 10, MITOCHONDRIAL"/>
    <property type="match status" value="1"/>
</dbReference>
<evidence type="ECO:0000256" key="6">
    <source>
        <dbReference type="ARBA" id="ARBA00022840"/>
    </source>
</evidence>
<keyword evidence="6" id="KW-0067">ATP-binding</keyword>
<dbReference type="SMART" id="SM00382">
    <property type="entry name" value="AAA"/>
    <property type="match status" value="1"/>
</dbReference>
<reference evidence="12" key="1">
    <citation type="journal article" date="2015" name="Nature">
        <title>Complex archaea that bridge the gap between prokaryotes and eukaryotes.</title>
        <authorList>
            <person name="Spang A."/>
            <person name="Saw J.H."/>
            <person name="Jorgensen S.L."/>
            <person name="Zaremba-Niedzwiedzka K."/>
            <person name="Martijn J."/>
            <person name="Lind A.E."/>
            <person name="van Eijk R."/>
            <person name="Schleper C."/>
            <person name="Guy L."/>
            <person name="Ettema T.J."/>
        </authorList>
    </citation>
    <scope>NUCLEOTIDE SEQUENCE</scope>
</reference>
<evidence type="ECO:0000256" key="3">
    <source>
        <dbReference type="ARBA" id="ARBA00022475"/>
    </source>
</evidence>
<evidence type="ECO:0000256" key="4">
    <source>
        <dbReference type="ARBA" id="ARBA00022692"/>
    </source>
</evidence>
<dbReference type="AlphaFoldDB" id="A0A0F9QCY3"/>
<dbReference type="PROSITE" id="PS50929">
    <property type="entry name" value="ABC_TM1F"/>
    <property type="match status" value="1"/>
</dbReference>
<evidence type="ECO:0000256" key="5">
    <source>
        <dbReference type="ARBA" id="ARBA00022741"/>
    </source>
</evidence>
<evidence type="ECO:0000259" key="11">
    <source>
        <dbReference type="PROSITE" id="PS50929"/>
    </source>
</evidence>
<dbReference type="GO" id="GO:0015421">
    <property type="term" value="F:ABC-type oligopeptide transporter activity"/>
    <property type="evidence" value="ECO:0007669"/>
    <property type="project" value="TreeGrafter"/>
</dbReference>
<evidence type="ECO:0000313" key="12">
    <source>
        <dbReference type="EMBL" id="KKN11091.1"/>
    </source>
</evidence>
<evidence type="ECO:0000259" key="10">
    <source>
        <dbReference type="PROSITE" id="PS50893"/>
    </source>
</evidence>
<dbReference type="PANTHER" id="PTHR43394">
    <property type="entry name" value="ATP-DEPENDENT PERMEASE MDL1, MITOCHONDRIAL"/>
    <property type="match status" value="1"/>
</dbReference>
<dbReference type="InterPro" id="IPR036640">
    <property type="entry name" value="ABC1_TM_sf"/>
</dbReference>
<evidence type="ECO:0008006" key="13">
    <source>
        <dbReference type="Google" id="ProtNLM"/>
    </source>
</evidence>
<comment type="caution">
    <text evidence="12">The sequence shown here is derived from an EMBL/GenBank/DDBJ whole genome shotgun (WGS) entry which is preliminary data.</text>
</comment>
<protein>
    <recommendedName>
        <fullName evidence="13">ABC transporter ATP-binding protein</fullName>
    </recommendedName>
</protein>
<dbReference type="GO" id="GO:0005886">
    <property type="term" value="C:plasma membrane"/>
    <property type="evidence" value="ECO:0007669"/>
    <property type="project" value="UniProtKB-SubCell"/>
</dbReference>
<feature type="transmembrane region" description="Helical" evidence="9">
    <location>
        <begin position="109"/>
        <end position="133"/>
    </location>
</feature>
<evidence type="ECO:0000256" key="2">
    <source>
        <dbReference type="ARBA" id="ARBA00022448"/>
    </source>
</evidence>
<dbReference type="InterPro" id="IPR003439">
    <property type="entry name" value="ABC_transporter-like_ATP-bd"/>
</dbReference>
<dbReference type="PROSITE" id="PS50893">
    <property type="entry name" value="ABC_TRANSPORTER_2"/>
    <property type="match status" value="1"/>
</dbReference>
<evidence type="ECO:0000256" key="8">
    <source>
        <dbReference type="ARBA" id="ARBA00023136"/>
    </source>
</evidence>
<name>A0A0F9QCY3_9ZZZZ</name>
<dbReference type="Gene3D" id="1.20.1560.10">
    <property type="entry name" value="ABC transporter type 1, transmembrane domain"/>
    <property type="match status" value="1"/>
</dbReference>
<gene>
    <name evidence="12" type="ORF">LCGC14_1029950</name>
</gene>
<dbReference type="InterPro" id="IPR027417">
    <property type="entry name" value="P-loop_NTPase"/>
</dbReference>
<dbReference type="CDD" id="cd03254">
    <property type="entry name" value="ABCC_Glucan_exporter_like"/>
    <property type="match status" value="1"/>
</dbReference>
<sequence length="552" mass="61182">MGAGLIIFTSLLGFPQPLIMRYVIDDVILNRQLGLLIGAILLLIGIFLAENLANLLQKYYFARFEQEVTLDIQKDLLDHTLSLPKSFFDDNQTGYLMSRLSSDVQGLRWFFSGTIVHIFSNAIRCIGGLGLLFYLEWRLAIGVLVILPFIAISVRYFSRKAHVLSHQSMEKQAVVSSMFQESLSSVSLIKAFSSEARTIGRLMSGLKGTFQISMEQSTVSSVASFIINSMPAVARGVVLALGAYFVINGQWTLGSLLAFQAYLGYVFGPAQYLASANLELQNARASLERVSALFDIVPEEKIGIGKTVDRLKGEIEFKNVSFSYDNREPVLEDISFRIHPGERVAIVGPSGVGKTTLMSLILRFYRPASGEIYFDGSPARDYEVGSLRRRIGYVSQSTLLLSGTIMENLRYGNPEANEEQVMQATKAAGIHEFIQSLPAGYKTEIGEKGVNLSEGQKQRLSIARALVKNPDILVLDEPTSALDSKTEKSIFSTLPSLIRDKTLFVAAHRLSTIKNSDSILLLNEKRLIAVGTHQSLLKTNEYYRSLVAFQQI</sequence>
<dbReference type="SUPFAM" id="SSF90123">
    <property type="entry name" value="ABC transporter transmembrane region"/>
    <property type="match status" value="1"/>
</dbReference>
<feature type="domain" description="ABC transmembrane type-1" evidence="11">
    <location>
        <begin position="1"/>
        <end position="282"/>
    </location>
</feature>
<dbReference type="SUPFAM" id="SSF52540">
    <property type="entry name" value="P-loop containing nucleoside triphosphate hydrolases"/>
    <property type="match status" value="1"/>
</dbReference>
<dbReference type="EMBL" id="LAZR01004174">
    <property type="protein sequence ID" value="KKN11091.1"/>
    <property type="molecule type" value="Genomic_DNA"/>
</dbReference>
<dbReference type="Pfam" id="PF00005">
    <property type="entry name" value="ABC_tran"/>
    <property type="match status" value="1"/>
</dbReference>
<keyword evidence="7 9" id="KW-1133">Transmembrane helix</keyword>
<dbReference type="CDD" id="cd07346">
    <property type="entry name" value="ABC_6TM_exporters"/>
    <property type="match status" value="1"/>
</dbReference>
<feature type="transmembrane region" description="Helical" evidence="9">
    <location>
        <begin position="139"/>
        <end position="157"/>
    </location>
</feature>